<name>A0A7I8L529_SPIIN</name>
<protein>
    <submittedName>
        <fullName evidence="1">Uncharacterized protein</fullName>
    </submittedName>
</protein>
<accession>A0A7I8L529</accession>
<dbReference type="EMBL" id="LR746274">
    <property type="protein sequence ID" value="CAA7405119.1"/>
    <property type="molecule type" value="Genomic_DNA"/>
</dbReference>
<keyword evidence="2" id="KW-1185">Reference proteome</keyword>
<dbReference type="Proteomes" id="UP000663760">
    <property type="component" value="Chromosome 11"/>
</dbReference>
<proteinExistence type="predicted"/>
<reference evidence="1" key="1">
    <citation type="submission" date="2020-02" db="EMBL/GenBank/DDBJ databases">
        <authorList>
            <person name="Scholz U."/>
            <person name="Mascher M."/>
            <person name="Fiebig A."/>
        </authorList>
    </citation>
    <scope>NUCLEOTIDE SEQUENCE</scope>
</reference>
<evidence type="ECO:0000313" key="1">
    <source>
        <dbReference type="EMBL" id="CAA7405119.1"/>
    </source>
</evidence>
<gene>
    <name evidence="1" type="ORF">SI8410_11015797</name>
</gene>
<organism evidence="1 2">
    <name type="scientific">Spirodela intermedia</name>
    <name type="common">Intermediate duckweed</name>
    <dbReference type="NCBI Taxonomy" id="51605"/>
    <lineage>
        <taxon>Eukaryota</taxon>
        <taxon>Viridiplantae</taxon>
        <taxon>Streptophyta</taxon>
        <taxon>Embryophyta</taxon>
        <taxon>Tracheophyta</taxon>
        <taxon>Spermatophyta</taxon>
        <taxon>Magnoliopsida</taxon>
        <taxon>Liliopsida</taxon>
        <taxon>Araceae</taxon>
        <taxon>Lemnoideae</taxon>
        <taxon>Spirodela</taxon>
    </lineage>
</organism>
<sequence>MGRRIISGGCHSAERKNGDFAALRWLSLDGKELNRGREVATRLSMDRPLPDDGFDFGCLILHGDLLFIMS</sequence>
<evidence type="ECO:0000313" key="2">
    <source>
        <dbReference type="Proteomes" id="UP000663760"/>
    </source>
</evidence>
<dbReference type="AlphaFoldDB" id="A0A7I8L529"/>